<feature type="compositionally biased region" description="Basic residues" evidence="1">
    <location>
        <begin position="62"/>
        <end position="77"/>
    </location>
</feature>
<feature type="chain" id="PRO_5011245811" evidence="2">
    <location>
        <begin position="22"/>
        <end position="84"/>
    </location>
</feature>
<dbReference type="EMBL" id="NBTZ01000115">
    <property type="protein sequence ID" value="OTP69372.1"/>
    <property type="molecule type" value="Genomic_DNA"/>
</dbReference>
<keyword evidence="2" id="KW-0732">Signal</keyword>
<organism evidence="3 4">
    <name type="scientific">Caballeronia sordidicola</name>
    <name type="common">Burkholderia sordidicola</name>
    <dbReference type="NCBI Taxonomy" id="196367"/>
    <lineage>
        <taxon>Bacteria</taxon>
        <taxon>Pseudomonadati</taxon>
        <taxon>Pseudomonadota</taxon>
        <taxon>Betaproteobacteria</taxon>
        <taxon>Burkholderiales</taxon>
        <taxon>Burkholderiaceae</taxon>
        <taxon>Caballeronia</taxon>
    </lineage>
</organism>
<evidence type="ECO:0000313" key="4">
    <source>
        <dbReference type="Proteomes" id="UP000195221"/>
    </source>
</evidence>
<accession>A0A242MDT3</accession>
<dbReference type="Proteomes" id="UP000195221">
    <property type="component" value="Unassembled WGS sequence"/>
</dbReference>
<evidence type="ECO:0000256" key="2">
    <source>
        <dbReference type="SAM" id="SignalP"/>
    </source>
</evidence>
<evidence type="ECO:0000313" key="3">
    <source>
        <dbReference type="EMBL" id="OTP69372.1"/>
    </source>
</evidence>
<comment type="caution">
    <text evidence="3">The sequence shown here is derived from an EMBL/GenBank/DDBJ whole genome shotgun (WGS) entry which is preliminary data.</text>
</comment>
<dbReference type="RefSeq" id="WP_062170073.1">
    <property type="nucleotide sequence ID" value="NZ_MSRG01000081.1"/>
</dbReference>
<sequence>MKKISLAVLVSLSAITGTAFAQSDQGVSMSTDPGKISDIEQRAQALQSNQANMQEMPAHKTGEHHKKSGSKHSKKAAHAAGASQ</sequence>
<feature type="signal peptide" evidence="2">
    <location>
        <begin position="1"/>
        <end position="21"/>
    </location>
</feature>
<reference evidence="3 4" key="1">
    <citation type="submission" date="2017-03" db="EMBL/GenBank/DDBJ databases">
        <title>Genome analysis of strain PAMC 26577.</title>
        <authorList>
            <person name="Oh H.-M."/>
            <person name="Yang J.-A."/>
        </authorList>
    </citation>
    <scope>NUCLEOTIDE SEQUENCE [LARGE SCALE GENOMIC DNA]</scope>
    <source>
        <strain evidence="3 4">PAMC 26577</strain>
    </source>
</reference>
<gene>
    <name evidence="3" type="ORF">PAMC26577_30505</name>
</gene>
<name>A0A242MDT3_CABSO</name>
<feature type="region of interest" description="Disordered" evidence="1">
    <location>
        <begin position="46"/>
        <end position="84"/>
    </location>
</feature>
<evidence type="ECO:0000256" key="1">
    <source>
        <dbReference type="SAM" id="MobiDB-lite"/>
    </source>
</evidence>
<proteinExistence type="predicted"/>
<protein>
    <submittedName>
        <fullName evidence="3">Excinuclease ATPase subunit</fullName>
    </submittedName>
</protein>
<dbReference type="AlphaFoldDB" id="A0A242MDT3"/>